<dbReference type="AlphaFoldDB" id="A0AAW7XJF2"/>
<dbReference type="GO" id="GO:0010340">
    <property type="term" value="F:carboxyl-O-methyltransferase activity"/>
    <property type="evidence" value="ECO:0007669"/>
    <property type="project" value="UniProtKB-UniRule"/>
</dbReference>
<keyword evidence="5 8" id="KW-0808">Transferase</keyword>
<feature type="domain" description="Methyltransferase type 11" evidence="9">
    <location>
        <begin position="54"/>
        <end position="150"/>
    </location>
</feature>
<dbReference type="NCBIfam" id="TIGR02072">
    <property type="entry name" value="BioC"/>
    <property type="match status" value="1"/>
</dbReference>
<evidence type="ECO:0000313" key="11">
    <source>
        <dbReference type="Proteomes" id="UP001169862"/>
    </source>
</evidence>
<dbReference type="InterPro" id="IPR050602">
    <property type="entry name" value="Malonyl-ACP_OMT"/>
</dbReference>
<name>A0AAW7XJF2_9GAMM</name>
<evidence type="ECO:0000256" key="5">
    <source>
        <dbReference type="ARBA" id="ARBA00022679"/>
    </source>
</evidence>
<evidence type="ECO:0000256" key="6">
    <source>
        <dbReference type="ARBA" id="ARBA00022691"/>
    </source>
</evidence>
<evidence type="ECO:0000256" key="3">
    <source>
        <dbReference type="ARBA" id="ARBA00012327"/>
    </source>
</evidence>
<evidence type="ECO:0000256" key="2">
    <source>
        <dbReference type="ARBA" id="ARBA00004746"/>
    </source>
</evidence>
<dbReference type="GO" id="GO:0009102">
    <property type="term" value="P:biotin biosynthetic process"/>
    <property type="evidence" value="ECO:0007669"/>
    <property type="project" value="UniProtKB-UniRule"/>
</dbReference>
<dbReference type="RefSeq" id="WP_178968206.1">
    <property type="nucleotide sequence ID" value="NZ_CAXHZV010000030.1"/>
</dbReference>
<evidence type="ECO:0000256" key="8">
    <source>
        <dbReference type="HAMAP-Rule" id="MF_00835"/>
    </source>
</evidence>
<comment type="pathway">
    <text evidence="2 8">Cofactor biosynthesis; biotin biosynthesis.</text>
</comment>
<sequence>MDNQSQVINKQRIAESFSKAASTYDSVAALQRDIGHQLLTQLPAVFPAGANVCDLGCGTGYFTEYLVNRCAAPVKLGAVTAVDLAHGMLTHARNMRALAPVNWVCGDAEQLPLASDAVHYLFSSLAIQWCQNYPALFQEIERVLVSGGEAHIATLGPHTLYELREAWACVDSFTHVNQFTDLPELINAMAAASSLTCEVKVANTVLQYAELKQLTHELKALGAHNMNAGQSKGLTAPQRLKAFKHAYEQQRNEHGFLPATYEVYYLTLRKP</sequence>
<dbReference type="CDD" id="cd02440">
    <property type="entry name" value="AdoMet_MTases"/>
    <property type="match status" value="1"/>
</dbReference>
<organism evidence="10 11">
    <name type="scientific">Neptunomonas phycophila</name>
    <dbReference type="NCBI Taxonomy" id="1572645"/>
    <lineage>
        <taxon>Bacteria</taxon>
        <taxon>Pseudomonadati</taxon>
        <taxon>Pseudomonadota</taxon>
        <taxon>Gammaproteobacteria</taxon>
        <taxon>Oceanospirillales</taxon>
        <taxon>Oceanospirillaceae</taxon>
        <taxon>Neptunomonas</taxon>
    </lineage>
</organism>
<dbReference type="GeneID" id="89455379"/>
<dbReference type="EC" id="2.1.1.197" evidence="3 8"/>
<dbReference type="InterPro" id="IPR013216">
    <property type="entry name" value="Methyltransf_11"/>
</dbReference>
<evidence type="ECO:0000259" key="9">
    <source>
        <dbReference type="Pfam" id="PF08241"/>
    </source>
</evidence>
<dbReference type="GO" id="GO:0032259">
    <property type="term" value="P:methylation"/>
    <property type="evidence" value="ECO:0007669"/>
    <property type="project" value="UniProtKB-KW"/>
</dbReference>
<dbReference type="Gene3D" id="3.40.50.150">
    <property type="entry name" value="Vaccinia Virus protein VP39"/>
    <property type="match status" value="1"/>
</dbReference>
<keyword evidence="6 8" id="KW-0949">S-adenosyl-L-methionine</keyword>
<accession>A0AAW7XJF2</accession>
<evidence type="ECO:0000256" key="1">
    <source>
        <dbReference type="ARBA" id="ARBA00000852"/>
    </source>
</evidence>
<dbReference type="GO" id="GO:0008757">
    <property type="term" value="F:S-adenosylmethionine-dependent methyltransferase activity"/>
    <property type="evidence" value="ECO:0007669"/>
    <property type="project" value="InterPro"/>
</dbReference>
<proteinExistence type="inferred from homology"/>
<keyword evidence="4 8" id="KW-0489">Methyltransferase</keyword>
<protein>
    <recommendedName>
        <fullName evidence="3 8">Malonyl-[acyl-carrier protein] O-methyltransferase</fullName>
        <shortName evidence="8">Malonyl-ACP O-methyltransferase</shortName>
        <ecNumber evidence="3 8">2.1.1.197</ecNumber>
    </recommendedName>
    <alternativeName>
        <fullName evidence="8">Biotin synthesis protein BioC</fullName>
    </alternativeName>
</protein>
<reference evidence="10" key="1">
    <citation type="submission" date="2023-07" db="EMBL/GenBank/DDBJ databases">
        <title>Genome content predicts the carbon catabolic preferences of heterotrophic bacteria.</title>
        <authorList>
            <person name="Gralka M."/>
        </authorList>
    </citation>
    <scope>NUCLEOTIDE SEQUENCE</scope>
    <source>
        <strain evidence="10">I2M16</strain>
    </source>
</reference>
<comment type="function">
    <text evidence="8">Converts the free carboxyl group of a malonyl-thioester to its methyl ester by transfer of a methyl group from S-adenosyl-L-methionine (SAM). It allows to synthesize pimeloyl-ACP via the fatty acid synthetic pathway.</text>
</comment>
<evidence type="ECO:0000256" key="4">
    <source>
        <dbReference type="ARBA" id="ARBA00022603"/>
    </source>
</evidence>
<comment type="similarity">
    <text evidence="8">Belongs to the methyltransferase superfamily.</text>
</comment>
<comment type="caution">
    <text evidence="10">The sequence shown here is derived from an EMBL/GenBank/DDBJ whole genome shotgun (WGS) entry which is preliminary data.</text>
</comment>
<dbReference type="SUPFAM" id="SSF53335">
    <property type="entry name" value="S-adenosyl-L-methionine-dependent methyltransferases"/>
    <property type="match status" value="1"/>
</dbReference>
<dbReference type="EMBL" id="JAUOPG010000008">
    <property type="protein sequence ID" value="MDO6454424.1"/>
    <property type="molecule type" value="Genomic_DNA"/>
</dbReference>
<dbReference type="HAMAP" id="MF_00835">
    <property type="entry name" value="BioC"/>
    <property type="match status" value="1"/>
</dbReference>
<dbReference type="InterPro" id="IPR029063">
    <property type="entry name" value="SAM-dependent_MTases_sf"/>
</dbReference>
<gene>
    <name evidence="8 10" type="primary">bioC</name>
    <name evidence="10" type="ORF">Q4490_12690</name>
</gene>
<dbReference type="PANTHER" id="PTHR13090:SF1">
    <property type="entry name" value="ARGININE-HYDROXYLASE NDUFAF5, MITOCHONDRIAL"/>
    <property type="match status" value="1"/>
</dbReference>
<evidence type="ECO:0000256" key="7">
    <source>
        <dbReference type="ARBA" id="ARBA00022756"/>
    </source>
</evidence>
<dbReference type="GO" id="GO:0102130">
    <property type="term" value="F:malonyl-CoA methyltransferase activity"/>
    <property type="evidence" value="ECO:0007669"/>
    <property type="project" value="UniProtKB-EC"/>
</dbReference>
<evidence type="ECO:0000313" key="10">
    <source>
        <dbReference type="EMBL" id="MDO6454424.1"/>
    </source>
</evidence>
<dbReference type="Pfam" id="PF08241">
    <property type="entry name" value="Methyltransf_11"/>
    <property type="match status" value="1"/>
</dbReference>
<keyword evidence="7 8" id="KW-0093">Biotin biosynthesis</keyword>
<comment type="catalytic activity">
    <reaction evidence="1 8">
        <text>malonyl-[ACP] + S-adenosyl-L-methionine = malonyl-[ACP] methyl ester + S-adenosyl-L-homocysteine</text>
        <dbReference type="Rhea" id="RHEA:17105"/>
        <dbReference type="Rhea" id="RHEA-COMP:9623"/>
        <dbReference type="Rhea" id="RHEA-COMP:9954"/>
        <dbReference type="ChEBI" id="CHEBI:57856"/>
        <dbReference type="ChEBI" id="CHEBI:59789"/>
        <dbReference type="ChEBI" id="CHEBI:78449"/>
        <dbReference type="ChEBI" id="CHEBI:78845"/>
        <dbReference type="EC" id="2.1.1.197"/>
    </reaction>
</comment>
<dbReference type="Proteomes" id="UP001169862">
    <property type="component" value="Unassembled WGS sequence"/>
</dbReference>
<dbReference type="PANTHER" id="PTHR13090">
    <property type="entry name" value="ARGININE-HYDROXYLASE NDUFAF5, MITOCHONDRIAL"/>
    <property type="match status" value="1"/>
</dbReference>
<dbReference type="InterPro" id="IPR011814">
    <property type="entry name" value="BioC"/>
</dbReference>